<dbReference type="Proteomes" id="UP000824782">
    <property type="component" value="Unassembled WGS sequence"/>
</dbReference>
<evidence type="ECO:0000256" key="1">
    <source>
        <dbReference type="SAM" id="MobiDB-lite"/>
    </source>
</evidence>
<feature type="compositionally biased region" description="Basic and acidic residues" evidence="1">
    <location>
        <begin position="303"/>
        <end position="349"/>
    </location>
</feature>
<dbReference type="EMBL" id="WNYA01000011">
    <property type="protein sequence ID" value="KAG8552539.1"/>
    <property type="molecule type" value="Genomic_DNA"/>
</dbReference>
<evidence type="ECO:0000313" key="3">
    <source>
        <dbReference type="EMBL" id="KAG8552539.1"/>
    </source>
</evidence>
<feature type="compositionally biased region" description="Polar residues" evidence="1">
    <location>
        <begin position="271"/>
        <end position="287"/>
    </location>
</feature>
<feature type="compositionally biased region" description="Basic and acidic residues" evidence="1">
    <location>
        <begin position="238"/>
        <end position="253"/>
    </location>
</feature>
<keyword evidence="2" id="KW-0732">Signal</keyword>
<proteinExistence type="predicted"/>
<keyword evidence="4" id="KW-1185">Reference proteome</keyword>
<accession>A0AAV6ZY98</accession>
<feature type="chain" id="PRO_5043978268" evidence="2">
    <location>
        <begin position="21"/>
        <end position="414"/>
    </location>
</feature>
<name>A0AAV6ZY98_ENGPU</name>
<gene>
    <name evidence="3" type="ORF">GDO81_004565</name>
</gene>
<protein>
    <submittedName>
        <fullName evidence="3">Uncharacterized protein</fullName>
    </submittedName>
</protein>
<feature type="compositionally biased region" description="Basic and acidic residues" evidence="1">
    <location>
        <begin position="210"/>
        <end position="225"/>
    </location>
</feature>
<organism evidence="3 4">
    <name type="scientific">Engystomops pustulosus</name>
    <name type="common">Tungara frog</name>
    <name type="synonym">Physalaemus pustulosus</name>
    <dbReference type="NCBI Taxonomy" id="76066"/>
    <lineage>
        <taxon>Eukaryota</taxon>
        <taxon>Metazoa</taxon>
        <taxon>Chordata</taxon>
        <taxon>Craniata</taxon>
        <taxon>Vertebrata</taxon>
        <taxon>Euteleostomi</taxon>
        <taxon>Amphibia</taxon>
        <taxon>Batrachia</taxon>
        <taxon>Anura</taxon>
        <taxon>Neobatrachia</taxon>
        <taxon>Hyloidea</taxon>
        <taxon>Leptodactylidae</taxon>
        <taxon>Leiuperinae</taxon>
        <taxon>Engystomops</taxon>
    </lineage>
</organism>
<evidence type="ECO:0000313" key="4">
    <source>
        <dbReference type="Proteomes" id="UP000824782"/>
    </source>
</evidence>
<feature type="region of interest" description="Disordered" evidence="1">
    <location>
        <begin position="206"/>
        <end position="353"/>
    </location>
</feature>
<sequence>MRARGVTFLFGLALIHISLAVDSKDLAEESVQPFVPKLDSDYVINLDGLFSTKLDLLLEYSYAVMMDCTGDNCHYYKYCVKLADDIVCMTVRLDKPSNQTDEEKGNPEEKELDYKSGYIFDDDNIFAEKSDVLIRYSAEIMKWCTTEPCRSYVLCYRMGDNKICMAVWFTNSKDEFFNTILHHDNFHDPSHDEEELVLNREQGNYNSAIDSRDEPSEATDDKGEPSEATDNNGEPSEATDKDEPSEATDKGEPSEATNHKASHRNLRPITTKPSKLQHRTLQPSEANRQGRAIEATEKRKKKGEPSEATDKGEPSEATDKGEPSEATDKGEPSEATDKGEPSEATDKGEPSALRTMAIHQSYRQSGRAIRSYRQASSEATRQGRAIRITSLVFKRKKYIQDTIKTSRQQRQPSE</sequence>
<feature type="signal peptide" evidence="2">
    <location>
        <begin position="1"/>
        <end position="20"/>
    </location>
</feature>
<comment type="caution">
    <text evidence="3">The sequence shown here is derived from an EMBL/GenBank/DDBJ whole genome shotgun (WGS) entry which is preliminary data.</text>
</comment>
<dbReference type="AlphaFoldDB" id="A0AAV6ZY98"/>
<evidence type="ECO:0000256" key="2">
    <source>
        <dbReference type="SAM" id="SignalP"/>
    </source>
</evidence>
<reference evidence="3" key="1">
    <citation type="thesis" date="2020" institute="ProQuest LLC" country="789 East Eisenhower Parkway, Ann Arbor, MI, USA">
        <title>Comparative Genomics and Chromosome Evolution.</title>
        <authorList>
            <person name="Mudd A.B."/>
        </authorList>
    </citation>
    <scope>NUCLEOTIDE SEQUENCE</scope>
    <source>
        <strain evidence="3">237g6f4</strain>
        <tissue evidence="3">Blood</tissue>
    </source>
</reference>